<evidence type="ECO:0000256" key="2">
    <source>
        <dbReference type="ARBA" id="ARBA00023136"/>
    </source>
</evidence>
<reference evidence="5" key="1">
    <citation type="journal article" date="2023" name="J. Hazard. Mater.">
        <title>Anaerobic biodegradation of pyrene and benzo[a]pyrene by a new sulfate-reducing Desulforamulus aquiferis strain DSA.</title>
        <authorList>
            <person name="Zhang Z."/>
            <person name="Sun J."/>
            <person name="Gong X."/>
            <person name="Wang C."/>
            <person name="Wang H."/>
        </authorList>
    </citation>
    <scope>NUCLEOTIDE SEQUENCE</scope>
    <source>
        <strain evidence="5">DSA</strain>
    </source>
</reference>
<dbReference type="PANTHER" id="PTHR22550:SF5">
    <property type="entry name" value="LEUCINE ZIPPER PROTEIN 4"/>
    <property type="match status" value="1"/>
</dbReference>
<comment type="similarity">
    <text evidence="1">Belongs to the GerABKA family.</text>
</comment>
<dbReference type="RefSeq" id="WP_304543754.1">
    <property type="nucleotide sequence ID" value="NZ_JARPTC010000019.1"/>
</dbReference>
<dbReference type="PIRSF" id="PIRSF005690">
    <property type="entry name" value="GerBA"/>
    <property type="match status" value="1"/>
</dbReference>
<evidence type="ECO:0000256" key="4">
    <source>
        <dbReference type="SAM" id="Phobius"/>
    </source>
</evidence>
<feature type="transmembrane region" description="Helical" evidence="4">
    <location>
        <begin position="330"/>
        <end position="349"/>
    </location>
</feature>
<name>A0AAW7ZED1_9FIRM</name>
<dbReference type="InterPro" id="IPR050768">
    <property type="entry name" value="UPF0353/GerABKA_families"/>
</dbReference>
<sequence>MGVFKKLKYIFGQNAKKPESNKKSSSNGLELNHVYTSEELKAMQVDISLKANLDRVTDMLGHNVDLVTRNFLLGETEAFQAVVFYLDNMINPSILDSEIMKPLLEHRYQDNSGPKLLKLLLSGGLISRAQISEADNFQDIISYLLRGEVVLFIEGYSRAFVIYCKGYKLRSVSDPTIENAVRGPRDAFIEGLTVNISLIRRRLVTPNLVVENKKIGRISSTNVAVVYLKGIAPKQLLDEVRYRLDGIDIDAVLESSYIEHLIQDHPYSPFPQIGITERPDRAVGGLLEGRVAIIIDNSPFVLILPGELTSLLDSPEDYYNRFYYATAVRWLRYISFFVALILPALYIAITNYHQEMIPTTLFISIAAARQGVPFPAFLEALLMEIAFEVLREAVSIAGALVIGQAAVQANIVSPLMIIVVAFTGIATFTVPQYNLGITIRLLRFPLMVAAAFLGLFGVMTAILVLLLHPCSLRSFGVPYLSPVAPANIRDLFNDTLVMAPLWSKDKRPNKLVKSNIQRQGPNQRPEPSKK</sequence>
<dbReference type="EMBL" id="JARPTC010000019">
    <property type="protein sequence ID" value="MDO7788119.1"/>
    <property type="molecule type" value="Genomic_DNA"/>
</dbReference>
<feature type="transmembrane region" description="Helical" evidence="4">
    <location>
        <begin position="415"/>
        <end position="434"/>
    </location>
</feature>
<organism evidence="5 6">
    <name type="scientific">Desulforamulus aquiferis</name>
    <dbReference type="NCBI Taxonomy" id="1397668"/>
    <lineage>
        <taxon>Bacteria</taxon>
        <taxon>Bacillati</taxon>
        <taxon>Bacillota</taxon>
        <taxon>Clostridia</taxon>
        <taxon>Eubacteriales</taxon>
        <taxon>Peptococcaceae</taxon>
        <taxon>Desulforamulus</taxon>
    </lineage>
</organism>
<dbReference type="PANTHER" id="PTHR22550">
    <property type="entry name" value="SPORE GERMINATION PROTEIN"/>
    <property type="match status" value="1"/>
</dbReference>
<evidence type="ECO:0000256" key="3">
    <source>
        <dbReference type="SAM" id="MobiDB-lite"/>
    </source>
</evidence>
<feature type="transmembrane region" description="Helical" evidence="4">
    <location>
        <begin position="446"/>
        <end position="467"/>
    </location>
</feature>
<keyword evidence="4" id="KW-0812">Transmembrane</keyword>
<evidence type="ECO:0000256" key="1">
    <source>
        <dbReference type="ARBA" id="ARBA00005278"/>
    </source>
</evidence>
<comment type="caution">
    <text evidence="5">The sequence shown here is derived from an EMBL/GenBank/DDBJ whole genome shotgun (WGS) entry which is preliminary data.</text>
</comment>
<keyword evidence="4" id="KW-1133">Transmembrane helix</keyword>
<evidence type="ECO:0000313" key="6">
    <source>
        <dbReference type="Proteomes" id="UP001172911"/>
    </source>
</evidence>
<dbReference type="GO" id="GO:0009847">
    <property type="term" value="P:spore germination"/>
    <property type="evidence" value="ECO:0007669"/>
    <property type="project" value="InterPro"/>
</dbReference>
<feature type="region of interest" description="Disordered" evidence="3">
    <location>
        <begin position="509"/>
        <end position="530"/>
    </location>
</feature>
<proteinExistence type="inferred from homology"/>
<dbReference type="Pfam" id="PF03323">
    <property type="entry name" value="GerA"/>
    <property type="match status" value="1"/>
</dbReference>
<gene>
    <name evidence="5" type="ORF">P6N53_12875</name>
</gene>
<accession>A0AAW7ZED1</accession>
<keyword evidence="6" id="KW-1185">Reference proteome</keyword>
<dbReference type="GO" id="GO:0016020">
    <property type="term" value="C:membrane"/>
    <property type="evidence" value="ECO:0007669"/>
    <property type="project" value="InterPro"/>
</dbReference>
<keyword evidence="2 4" id="KW-0472">Membrane</keyword>
<evidence type="ECO:0000313" key="5">
    <source>
        <dbReference type="EMBL" id="MDO7788119.1"/>
    </source>
</evidence>
<reference evidence="5" key="2">
    <citation type="submission" date="2023-03" db="EMBL/GenBank/DDBJ databases">
        <authorList>
            <person name="Zhang Z."/>
        </authorList>
    </citation>
    <scope>NUCLEOTIDE SEQUENCE</scope>
    <source>
        <strain evidence="5">DSA</strain>
    </source>
</reference>
<dbReference type="Proteomes" id="UP001172911">
    <property type="component" value="Unassembled WGS sequence"/>
</dbReference>
<dbReference type="AlphaFoldDB" id="A0AAW7ZED1"/>
<protein>
    <submittedName>
        <fullName evidence="5">Spore germination protein</fullName>
    </submittedName>
</protein>
<feature type="compositionally biased region" description="Polar residues" evidence="3">
    <location>
        <begin position="512"/>
        <end position="522"/>
    </location>
</feature>
<dbReference type="InterPro" id="IPR004995">
    <property type="entry name" value="Spore_Ger"/>
</dbReference>